<dbReference type="GO" id="GO:0005524">
    <property type="term" value="F:ATP binding"/>
    <property type="evidence" value="ECO:0007669"/>
    <property type="project" value="UniProtKB-KW"/>
</dbReference>
<reference evidence="7" key="1">
    <citation type="journal article" date="2009" name="Plant Mol. Biol.">
        <title>Insights into corn genes derived from large-scale cDNA sequencing.</title>
        <authorList>
            <person name="Alexandrov N.N."/>
            <person name="Brover V.V."/>
            <person name="Freidin S."/>
            <person name="Troukhan M.E."/>
            <person name="Tatarinova T.V."/>
            <person name="Zhang H."/>
            <person name="Swaller T.J."/>
            <person name="Lu Y.P."/>
            <person name="Bouck J."/>
            <person name="Flavell R.B."/>
            <person name="Feldmann K.A."/>
        </authorList>
    </citation>
    <scope>NUCLEOTIDE SEQUENCE</scope>
</reference>
<keyword evidence="3" id="KW-0547">Nucleotide-binding</keyword>
<keyword evidence="5" id="KW-0067">ATP-binding</keyword>
<dbReference type="InterPro" id="IPR011009">
    <property type="entry name" value="Kinase-like_dom_sf"/>
</dbReference>
<evidence type="ECO:0000256" key="3">
    <source>
        <dbReference type="ARBA" id="ARBA00022741"/>
    </source>
</evidence>
<protein>
    <recommendedName>
        <fullName evidence="6">Protein kinase domain-containing protein</fullName>
    </recommendedName>
</protein>
<dbReference type="EMBL" id="EU970649">
    <property type="protein sequence ID" value="ACG42767.1"/>
    <property type="molecule type" value="mRNA"/>
</dbReference>
<evidence type="ECO:0000256" key="5">
    <source>
        <dbReference type="ARBA" id="ARBA00022840"/>
    </source>
</evidence>
<evidence type="ECO:0000256" key="1">
    <source>
        <dbReference type="ARBA" id="ARBA00006529"/>
    </source>
</evidence>
<dbReference type="AlphaFoldDB" id="B6U084"/>
<name>B6U084_MAIZE</name>
<keyword evidence="4" id="KW-0418">Kinase</keyword>
<organism evidence="7">
    <name type="scientific">Zea mays</name>
    <name type="common">Maize</name>
    <dbReference type="NCBI Taxonomy" id="4577"/>
    <lineage>
        <taxon>Eukaryota</taxon>
        <taxon>Viridiplantae</taxon>
        <taxon>Streptophyta</taxon>
        <taxon>Embryophyta</taxon>
        <taxon>Tracheophyta</taxon>
        <taxon>Spermatophyta</taxon>
        <taxon>Magnoliopsida</taxon>
        <taxon>Liliopsida</taxon>
        <taxon>Poales</taxon>
        <taxon>Poaceae</taxon>
        <taxon>PACMAD clade</taxon>
        <taxon>Panicoideae</taxon>
        <taxon>Andropogonodae</taxon>
        <taxon>Andropogoneae</taxon>
        <taxon>Tripsacinae</taxon>
        <taxon>Zea</taxon>
    </lineage>
</organism>
<evidence type="ECO:0000259" key="6">
    <source>
        <dbReference type="PROSITE" id="PS50011"/>
    </source>
</evidence>
<dbReference type="PANTHER" id="PTHR48016">
    <property type="entry name" value="MAP KINASE KINASE KINASE SSK2-RELATED-RELATED"/>
    <property type="match status" value="1"/>
</dbReference>
<dbReference type="SUPFAM" id="SSF56112">
    <property type="entry name" value="Protein kinase-like (PK-like)"/>
    <property type="match status" value="1"/>
</dbReference>
<feature type="domain" description="Protein kinase" evidence="6">
    <location>
        <begin position="1"/>
        <end position="45"/>
    </location>
</feature>
<sequence length="61" mass="6742">MIGRGEQPTIPCYLSKEAQDFIGQCVRVDPESRPSASQLLEHPFVNRPLRASFESSSPPAI</sequence>
<dbReference type="InterPro" id="IPR050538">
    <property type="entry name" value="MAP_kinase_kinase_kinase"/>
</dbReference>
<comment type="similarity">
    <text evidence="1">Belongs to the protein kinase superfamily. STE Ser/Thr protein kinase family. MAP kinase kinase kinase subfamily.</text>
</comment>
<dbReference type="InterPro" id="IPR000719">
    <property type="entry name" value="Prot_kinase_dom"/>
</dbReference>
<dbReference type="GO" id="GO:0004672">
    <property type="term" value="F:protein kinase activity"/>
    <property type="evidence" value="ECO:0007669"/>
    <property type="project" value="InterPro"/>
</dbReference>
<evidence type="ECO:0000313" key="7">
    <source>
        <dbReference type="EMBL" id="ACG42767.1"/>
    </source>
</evidence>
<proteinExistence type="evidence at transcript level"/>
<evidence type="ECO:0000256" key="2">
    <source>
        <dbReference type="ARBA" id="ARBA00022679"/>
    </source>
</evidence>
<dbReference type="PANTHER" id="PTHR48016:SF19">
    <property type="entry name" value="PROTEIN KINASE 1, PUTATIVE, EXPRESSED-RELATED"/>
    <property type="match status" value="1"/>
</dbReference>
<dbReference type="PROSITE" id="PS50011">
    <property type="entry name" value="PROTEIN_KINASE_DOM"/>
    <property type="match status" value="1"/>
</dbReference>
<keyword evidence="2" id="KW-0808">Transferase</keyword>
<dbReference type="Gene3D" id="1.10.510.10">
    <property type="entry name" value="Transferase(Phosphotransferase) domain 1"/>
    <property type="match status" value="1"/>
</dbReference>
<accession>B6U084</accession>
<evidence type="ECO:0000256" key="4">
    <source>
        <dbReference type="ARBA" id="ARBA00022777"/>
    </source>
</evidence>